<dbReference type="AlphaFoldDB" id="A0A011UFD6"/>
<dbReference type="PROSITE" id="PS51904">
    <property type="entry name" value="GLYCOSYL_HYDROL_F25_2"/>
    <property type="match status" value="1"/>
</dbReference>
<accession>A0A011UFD6</accession>
<feature type="compositionally biased region" description="Basic and acidic residues" evidence="2">
    <location>
        <begin position="40"/>
        <end position="79"/>
    </location>
</feature>
<dbReference type="SUPFAM" id="SSF51445">
    <property type="entry name" value="(Trans)glycosidases"/>
    <property type="match status" value="1"/>
</dbReference>
<dbReference type="PANTHER" id="PTHR34135:SF2">
    <property type="entry name" value="LYSOZYME"/>
    <property type="match status" value="1"/>
</dbReference>
<organism evidence="5 6">
    <name type="scientific">Ruminococcus albus SY3</name>
    <dbReference type="NCBI Taxonomy" id="1341156"/>
    <lineage>
        <taxon>Bacteria</taxon>
        <taxon>Bacillati</taxon>
        <taxon>Bacillota</taxon>
        <taxon>Clostridia</taxon>
        <taxon>Eubacteriales</taxon>
        <taxon>Oscillospiraceae</taxon>
        <taxon>Ruminococcus</taxon>
    </lineage>
</organism>
<evidence type="ECO:0000256" key="1">
    <source>
        <dbReference type="ARBA" id="ARBA00010646"/>
    </source>
</evidence>
<keyword evidence="5" id="KW-0378">Hydrolase</keyword>
<dbReference type="RefSeq" id="WP_037285828.1">
    <property type="nucleotide sequence ID" value="NZ_JEOB01000002.1"/>
</dbReference>
<dbReference type="Gene3D" id="3.20.20.80">
    <property type="entry name" value="Glycosidases"/>
    <property type="match status" value="1"/>
</dbReference>
<evidence type="ECO:0000256" key="3">
    <source>
        <dbReference type="SAM" id="SignalP"/>
    </source>
</evidence>
<comment type="similarity">
    <text evidence="1">Belongs to the glycosyl hydrolase 25 family.</text>
</comment>
<dbReference type="PANTHER" id="PTHR34135">
    <property type="entry name" value="LYSOZYME"/>
    <property type="match status" value="1"/>
</dbReference>
<reference evidence="5 6" key="1">
    <citation type="submission" date="2013-06" db="EMBL/GenBank/DDBJ databases">
        <title>Rumen cellulosomics: divergent fiber-degrading strategies revealed by comparative genome-wide analysis of six Ruminococcal strains.</title>
        <authorList>
            <person name="Dassa B."/>
            <person name="Borovok I."/>
            <person name="Lamed R."/>
            <person name="Flint H."/>
            <person name="Yeoman C.J."/>
            <person name="White B."/>
            <person name="Bayer E.A."/>
        </authorList>
    </citation>
    <scope>NUCLEOTIDE SEQUENCE [LARGE SCALE GENOMIC DNA]</scope>
    <source>
        <strain evidence="5 6">SY3</strain>
    </source>
</reference>
<dbReference type="GO" id="GO:0016052">
    <property type="term" value="P:carbohydrate catabolic process"/>
    <property type="evidence" value="ECO:0007669"/>
    <property type="project" value="TreeGrafter"/>
</dbReference>
<feature type="domain" description="Pesticidal crystal protein Cry22Aa Ig-like" evidence="4">
    <location>
        <begin position="158"/>
        <end position="219"/>
    </location>
</feature>
<proteinExistence type="inferred from homology"/>
<keyword evidence="3" id="KW-0732">Signal</keyword>
<dbReference type="OrthoDB" id="9765879at2"/>
<dbReference type="GO" id="GO:0003796">
    <property type="term" value="F:lysozyme activity"/>
    <property type="evidence" value="ECO:0007669"/>
    <property type="project" value="InterPro"/>
</dbReference>
<dbReference type="PROSITE" id="PS51257">
    <property type="entry name" value="PROKAR_LIPOPROTEIN"/>
    <property type="match status" value="1"/>
</dbReference>
<dbReference type="Proteomes" id="UP000021369">
    <property type="component" value="Unassembled WGS sequence"/>
</dbReference>
<dbReference type="InterPro" id="IPR032179">
    <property type="entry name" value="Cry22Aa_Ig-like"/>
</dbReference>
<dbReference type="Pfam" id="PF01183">
    <property type="entry name" value="Glyco_hydro_25"/>
    <property type="match status" value="1"/>
</dbReference>
<dbReference type="GO" id="GO:0009253">
    <property type="term" value="P:peptidoglycan catabolic process"/>
    <property type="evidence" value="ECO:0007669"/>
    <property type="project" value="InterPro"/>
</dbReference>
<comment type="caution">
    <text evidence="5">The sequence shown here is derived from an EMBL/GenBank/DDBJ whole genome shotgun (WGS) entry which is preliminary data.</text>
</comment>
<evidence type="ECO:0000313" key="6">
    <source>
        <dbReference type="Proteomes" id="UP000021369"/>
    </source>
</evidence>
<dbReference type="InterPro" id="IPR002053">
    <property type="entry name" value="Glyco_hydro_25"/>
</dbReference>
<dbReference type="GO" id="GO:0016998">
    <property type="term" value="P:cell wall macromolecule catabolic process"/>
    <property type="evidence" value="ECO:0007669"/>
    <property type="project" value="InterPro"/>
</dbReference>
<feature type="signal peptide" evidence="3">
    <location>
        <begin position="1"/>
        <end position="18"/>
    </location>
</feature>
<feature type="chain" id="PRO_5038835468" evidence="3">
    <location>
        <begin position="19"/>
        <end position="445"/>
    </location>
</feature>
<feature type="region of interest" description="Disordered" evidence="2">
    <location>
        <begin position="32"/>
        <end position="79"/>
    </location>
</feature>
<sequence>MKKALAITAAALMLSACGADIETKNNDISAVTTDEQTTASEDRSGKIIVEEKEKPAETTVAKKDESKPETKATAKKKADPDKINVGCMDTVEVYQQIRLKDFVFDSNAKLKNGDELLNTNELGEHEVTLRMELDGGEAEKKVKYNVVDTTPPVMLLGDDISLNVGDSFDIDGYVSYADNYDRAPSLTVEGDVDTSAEGSYPLTLYIDDVNGNRLTRYINVNVGVPSSSSDDTSYNDSPIYFGDFVENYSANGREFGIDVSRWQGDIDFDAVAESGCKFVIIRMGYGESGGTDLDEYYYNNIEGATKAGLKVGVYFYSTDTTIEGARATAKKIIKTLDGHKLDFPVAFDWEEFQNFQHYGMSIHDLSEVYEDFASELEKNGYASMLYSSKNFLELFWENKNNRPIWVAHYVEETTYEGDWYIWQRCGTGRIDGINGAVDLNVLQGE</sequence>
<evidence type="ECO:0000259" key="4">
    <source>
        <dbReference type="Pfam" id="PF16403"/>
    </source>
</evidence>
<dbReference type="InterPro" id="IPR017853">
    <property type="entry name" value="GH"/>
</dbReference>
<dbReference type="InterPro" id="IPR013783">
    <property type="entry name" value="Ig-like_fold"/>
</dbReference>
<dbReference type="Gene3D" id="2.60.40.10">
    <property type="entry name" value="Immunoglobulins"/>
    <property type="match status" value="1"/>
</dbReference>
<protein>
    <submittedName>
        <fullName evidence="5">Glycoside hydrolase</fullName>
    </submittedName>
</protein>
<evidence type="ECO:0000256" key="2">
    <source>
        <dbReference type="SAM" id="MobiDB-lite"/>
    </source>
</evidence>
<name>A0A011UFD6_RUMAL</name>
<dbReference type="EMBL" id="JEOB01000002">
    <property type="protein sequence ID" value="EXM39354.1"/>
    <property type="molecule type" value="Genomic_DNA"/>
</dbReference>
<dbReference type="PATRIC" id="fig|1341156.4.peg.1475"/>
<evidence type="ECO:0000313" key="5">
    <source>
        <dbReference type="EMBL" id="EXM39354.1"/>
    </source>
</evidence>
<gene>
    <name evidence="5" type="ORF">RASY3_05285</name>
</gene>
<dbReference type="Pfam" id="PF16403">
    <property type="entry name" value="Bact_surface_Ig-like"/>
    <property type="match status" value="1"/>
</dbReference>
<keyword evidence="6" id="KW-1185">Reference proteome</keyword>